<dbReference type="SUPFAM" id="SSF51621">
    <property type="entry name" value="Phosphoenolpyruvate/pyruvate domain"/>
    <property type="match status" value="1"/>
</dbReference>
<dbReference type="GO" id="GO:0046872">
    <property type="term" value="F:metal ion binding"/>
    <property type="evidence" value="ECO:0007669"/>
    <property type="project" value="UniProtKB-KW"/>
</dbReference>
<gene>
    <name evidence="5" type="ORF">JL811_12445</name>
</gene>
<dbReference type="InterPro" id="IPR050251">
    <property type="entry name" value="HpcH-HpaI_aldolase"/>
</dbReference>
<name>A0A8K0VD76_9RHOB</name>
<dbReference type="RefSeq" id="WP_202689025.1">
    <property type="nucleotide sequence ID" value="NZ_JAESVN010000005.1"/>
</dbReference>
<reference evidence="5" key="1">
    <citation type="submission" date="2021-01" db="EMBL/GenBank/DDBJ databases">
        <title>Tabrizicola alba sp. nov. a motile alkaliphilic bacterium isolated from a soda lake.</title>
        <authorList>
            <person name="Szuroczki S."/>
            <person name="Abbaszade G."/>
            <person name="Schumann P."/>
            <person name="Toth E."/>
        </authorList>
    </citation>
    <scope>NUCLEOTIDE SEQUENCE</scope>
    <source>
        <strain evidence="5">DMG-N-6</strain>
    </source>
</reference>
<evidence type="ECO:0000256" key="3">
    <source>
        <dbReference type="ARBA" id="ARBA00023239"/>
    </source>
</evidence>
<evidence type="ECO:0000256" key="2">
    <source>
        <dbReference type="ARBA" id="ARBA00022723"/>
    </source>
</evidence>
<dbReference type="Proteomes" id="UP000648908">
    <property type="component" value="Unassembled WGS sequence"/>
</dbReference>
<comment type="caution">
    <text evidence="5">The sequence shown here is derived from an EMBL/GenBank/DDBJ whole genome shotgun (WGS) entry which is preliminary data.</text>
</comment>
<dbReference type="EMBL" id="JAESVN010000005">
    <property type="protein sequence ID" value="MBL4918028.1"/>
    <property type="molecule type" value="Genomic_DNA"/>
</dbReference>
<dbReference type="AlphaFoldDB" id="A0A8K0VD76"/>
<dbReference type="PANTHER" id="PTHR30502:SF0">
    <property type="entry name" value="PHOSPHOENOLPYRUVATE CARBOXYLASE FAMILY PROTEIN"/>
    <property type="match status" value="1"/>
</dbReference>
<evidence type="ECO:0000313" key="5">
    <source>
        <dbReference type="EMBL" id="MBL4918028.1"/>
    </source>
</evidence>
<protein>
    <submittedName>
        <fullName evidence="5">Aldolase</fullName>
    </submittedName>
</protein>
<dbReference type="InterPro" id="IPR015813">
    <property type="entry name" value="Pyrv/PenolPyrv_kinase-like_dom"/>
</dbReference>
<dbReference type="Gene3D" id="3.20.20.60">
    <property type="entry name" value="Phosphoenolpyruvate-binding domains"/>
    <property type="match status" value="1"/>
</dbReference>
<dbReference type="InterPro" id="IPR040442">
    <property type="entry name" value="Pyrv_kinase-like_dom_sf"/>
</dbReference>
<evidence type="ECO:0000256" key="1">
    <source>
        <dbReference type="ARBA" id="ARBA00005568"/>
    </source>
</evidence>
<dbReference type="Pfam" id="PF03328">
    <property type="entry name" value="HpcH_HpaI"/>
    <property type="match status" value="1"/>
</dbReference>
<dbReference type="PANTHER" id="PTHR30502">
    <property type="entry name" value="2-KETO-3-DEOXY-L-RHAMNONATE ALDOLASE"/>
    <property type="match status" value="1"/>
</dbReference>
<keyword evidence="3" id="KW-0456">Lyase</keyword>
<accession>A0A8K0VD76</accession>
<evidence type="ECO:0000313" key="6">
    <source>
        <dbReference type="Proteomes" id="UP000648908"/>
    </source>
</evidence>
<dbReference type="GO" id="GO:0005737">
    <property type="term" value="C:cytoplasm"/>
    <property type="evidence" value="ECO:0007669"/>
    <property type="project" value="TreeGrafter"/>
</dbReference>
<keyword evidence="6" id="KW-1185">Reference proteome</keyword>
<organism evidence="5 6">
    <name type="scientific">Szabonella alba</name>
    <dbReference type="NCBI Taxonomy" id="2804194"/>
    <lineage>
        <taxon>Bacteria</taxon>
        <taxon>Pseudomonadati</taxon>
        <taxon>Pseudomonadota</taxon>
        <taxon>Alphaproteobacteria</taxon>
        <taxon>Rhodobacterales</taxon>
        <taxon>Paracoccaceae</taxon>
        <taxon>Szabonella</taxon>
    </lineage>
</organism>
<feature type="domain" description="HpcH/HpaI aldolase/citrate lyase" evidence="4">
    <location>
        <begin position="18"/>
        <end position="231"/>
    </location>
</feature>
<dbReference type="InterPro" id="IPR005000">
    <property type="entry name" value="Aldolase/citrate-lyase_domain"/>
</dbReference>
<proteinExistence type="inferred from homology"/>
<evidence type="ECO:0000259" key="4">
    <source>
        <dbReference type="Pfam" id="PF03328"/>
    </source>
</evidence>
<keyword evidence="2" id="KW-0479">Metal-binding</keyword>
<dbReference type="GO" id="GO:0016832">
    <property type="term" value="F:aldehyde-lyase activity"/>
    <property type="evidence" value="ECO:0007669"/>
    <property type="project" value="TreeGrafter"/>
</dbReference>
<comment type="similarity">
    <text evidence="1">Belongs to the HpcH/HpaI aldolase family.</text>
</comment>
<sequence length="262" mass="28155">MNRLKAGMAQGGMIAAAWAGLGSPDVAEIMVRHGWRTIIIDGEHGLGDLETWVHMARAIEAAGGEVILRIPDGQDTTIKKALDRGFRSFIVPMISSAEQARQVIASFHYPTRGRRGYAAPVLRCSDWGSRPDYARDEASDEVFVMLQCEDIGAVAALEDIVAVPGIGAIFLGPNDLAATAGHLERMDHPEVQALLQRVEQVVTAAGLPMATVRGGGRDWTDLETRGFRLVAGVTDMGMLLDGIQNARAELEGQSAAPTLPRY</sequence>